<protein>
    <recommendedName>
        <fullName evidence="12">Dynein heavy chain linker domain-containing protein</fullName>
    </recommendedName>
</protein>
<dbReference type="AlphaFoldDB" id="A0A0L0F6Y2"/>
<dbReference type="InterPro" id="IPR013602">
    <property type="entry name" value="Dynein_heavy_linker"/>
</dbReference>
<feature type="domain" description="Dynein heavy chain linker" evidence="12">
    <location>
        <begin position="9"/>
        <end position="92"/>
    </location>
</feature>
<keyword evidence="7" id="KW-0067">ATP-binding</keyword>
<evidence type="ECO:0000256" key="7">
    <source>
        <dbReference type="ARBA" id="ARBA00022840"/>
    </source>
</evidence>
<keyword evidence="3" id="KW-0963">Cytoplasm</keyword>
<dbReference type="Proteomes" id="UP000054560">
    <property type="component" value="Unassembled WGS sequence"/>
</dbReference>
<evidence type="ECO:0000259" key="12">
    <source>
        <dbReference type="Pfam" id="PF08393"/>
    </source>
</evidence>
<dbReference type="PANTHER" id="PTHR46532:SF4">
    <property type="entry name" value="AAA+ ATPASE DOMAIN-CONTAINING PROTEIN"/>
    <property type="match status" value="1"/>
</dbReference>
<dbReference type="GO" id="GO:0005524">
    <property type="term" value="F:ATP binding"/>
    <property type="evidence" value="ECO:0007669"/>
    <property type="project" value="UniProtKB-KW"/>
</dbReference>
<keyword evidence="9" id="KW-0175">Coiled coil</keyword>
<evidence type="ECO:0000256" key="8">
    <source>
        <dbReference type="ARBA" id="ARBA00023017"/>
    </source>
</evidence>
<evidence type="ECO:0000256" key="2">
    <source>
        <dbReference type="ARBA" id="ARBA00008887"/>
    </source>
</evidence>
<dbReference type="EMBL" id="KQ247235">
    <property type="protein sequence ID" value="KNC72331.1"/>
    <property type="molecule type" value="Genomic_DNA"/>
</dbReference>
<dbReference type="OrthoDB" id="14187at2759"/>
<evidence type="ECO:0000256" key="1">
    <source>
        <dbReference type="ARBA" id="ARBA00004245"/>
    </source>
</evidence>
<keyword evidence="10" id="KW-0505">Motor protein</keyword>
<reference evidence="13 14" key="1">
    <citation type="submission" date="2011-02" db="EMBL/GenBank/DDBJ databases">
        <title>The Genome Sequence of Sphaeroforma arctica JP610.</title>
        <authorList>
            <consortium name="The Broad Institute Genome Sequencing Platform"/>
            <person name="Russ C."/>
            <person name="Cuomo C."/>
            <person name="Young S.K."/>
            <person name="Zeng Q."/>
            <person name="Gargeya S."/>
            <person name="Alvarado L."/>
            <person name="Berlin A."/>
            <person name="Chapman S.B."/>
            <person name="Chen Z."/>
            <person name="Freedman E."/>
            <person name="Gellesch M."/>
            <person name="Goldberg J."/>
            <person name="Griggs A."/>
            <person name="Gujja S."/>
            <person name="Heilman E."/>
            <person name="Heiman D."/>
            <person name="Howarth C."/>
            <person name="Mehta T."/>
            <person name="Neiman D."/>
            <person name="Pearson M."/>
            <person name="Roberts A."/>
            <person name="Saif S."/>
            <person name="Shea T."/>
            <person name="Shenoy N."/>
            <person name="Sisk P."/>
            <person name="Stolte C."/>
            <person name="Sykes S."/>
            <person name="White J."/>
            <person name="Yandava C."/>
            <person name="Burger G."/>
            <person name="Gray M.W."/>
            <person name="Holland P.W.H."/>
            <person name="King N."/>
            <person name="Lang F.B.F."/>
            <person name="Roger A.J."/>
            <person name="Ruiz-Trillo I."/>
            <person name="Haas B."/>
            <person name="Nusbaum C."/>
            <person name="Birren B."/>
        </authorList>
    </citation>
    <scope>NUCLEOTIDE SEQUENCE [LARGE SCALE GENOMIC DNA]</scope>
    <source>
        <strain evidence="13 14">JP610</strain>
    </source>
</reference>
<comment type="subcellular location">
    <subcellularLocation>
        <location evidence="1">Cytoplasm</location>
        <location evidence="1">Cytoskeleton</location>
    </subcellularLocation>
</comment>
<evidence type="ECO:0000313" key="13">
    <source>
        <dbReference type="EMBL" id="KNC72331.1"/>
    </source>
</evidence>
<dbReference type="eggNOG" id="KOG3595">
    <property type="taxonomic scope" value="Eukaryota"/>
</dbReference>
<keyword evidence="5" id="KW-0677">Repeat</keyword>
<dbReference type="RefSeq" id="XP_014146233.1">
    <property type="nucleotide sequence ID" value="XM_014290758.1"/>
</dbReference>
<dbReference type="GO" id="GO:0005874">
    <property type="term" value="C:microtubule"/>
    <property type="evidence" value="ECO:0007669"/>
    <property type="project" value="UniProtKB-KW"/>
</dbReference>
<keyword evidence="8" id="KW-0243">Dynein</keyword>
<sequence>MLVSAAVGQIAELKSEALRDRHWRDIQRRLHVTWAMADLRLADVWGVDLVGANESTVRDVLTQAQGEMGLEEFLRMIKDTWSVYEIELVNYQ</sequence>
<keyword evidence="11" id="KW-0206">Cytoskeleton</keyword>
<name>A0A0L0F6Y2_9EUKA</name>
<evidence type="ECO:0000256" key="11">
    <source>
        <dbReference type="ARBA" id="ARBA00023212"/>
    </source>
</evidence>
<dbReference type="GO" id="GO:0005858">
    <property type="term" value="C:axonemal dynein complex"/>
    <property type="evidence" value="ECO:0007669"/>
    <property type="project" value="TreeGrafter"/>
</dbReference>
<evidence type="ECO:0000256" key="6">
    <source>
        <dbReference type="ARBA" id="ARBA00022741"/>
    </source>
</evidence>
<evidence type="ECO:0000313" key="14">
    <source>
        <dbReference type="Proteomes" id="UP000054560"/>
    </source>
</evidence>
<dbReference type="GO" id="GO:0007018">
    <property type="term" value="P:microtubule-based movement"/>
    <property type="evidence" value="ECO:0007669"/>
    <property type="project" value="InterPro"/>
</dbReference>
<accession>A0A0L0F6Y2</accession>
<evidence type="ECO:0000256" key="3">
    <source>
        <dbReference type="ARBA" id="ARBA00022490"/>
    </source>
</evidence>
<dbReference type="GO" id="GO:0051959">
    <property type="term" value="F:dynein light intermediate chain binding"/>
    <property type="evidence" value="ECO:0007669"/>
    <property type="project" value="InterPro"/>
</dbReference>
<organism evidence="13 14">
    <name type="scientific">Sphaeroforma arctica JP610</name>
    <dbReference type="NCBI Taxonomy" id="667725"/>
    <lineage>
        <taxon>Eukaryota</taxon>
        <taxon>Ichthyosporea</taxon>
        <taxon>Ichthyophonida</taxon>
        <taxon>Sphaeroforma</taxon>
    </lineage>
</organism>
<evidence type="ECO:0000256" key="9">
    <source>
        <dbReference type="ARBA" id="ARBA00023054"/>
    </source>
</evidence>
<dbReference type="Gene3D" id="1.10.287.2620">
    <property type="match status" value="1"/>
</dbReference>
<dbReference type="STRING" id="667725.A0A0L0F6Y2"/>
<gene>
    <name evidence="13" type="ORF">SARC_15116</name>
</gene>
<dbReference type="GO" id="GO:0045505">
    <property type="term" value="F:dynein intermediate chain binding"/>
    <property type="evidence" value="ECO:0007669"/>
    <property type="project" value="InterPro"/>
</dbReference>
<comment type="similarity">
    <text evidence="2">Belongs to the dynein heavy chain family.</text>
</comment>
<dbReference type="PANTHER" id="PTHR46532">
    <property type="entry name" value="MALE FERTILITY FACTOR KL5"/>
    <property type="match status" value="1"/>
</dbReference>
<dbReference type="InterPro" id="IPR026983">
    <property type="entry name" value="DHC"/>
</dbReference>
<evidence type="ECO:0000256" key="10">
    <source>
        <dbReference type="ARBA" id="ARBA00023175"/>
    </source>
</evidence>
<evidence type="ECO:0000256" key="4">
    <source>
        <dbReference type="ARBA" id="ARBA00022701"/>
    </source>
</evidence>
<keyword evidence="6" id="KW-0547">Nucleotide-binding</keyword>
<proteinExistence type="inferred from homology"/>
<keyword evidence="4" id="KW-0493">Microtubule</keyword>
<dbReference type="FunFam" id="1.10.287.2620:FF:000001">
    <property type="entry name" value="Cytoplasmic dynein heavy chain 1"/>
    <property type="match status" value="1"/>
</dbReference>
<keyword evidence="14" id="KW-1185">Reference proteome</keyword>
<feature type="non-terminal residue" evidence="13">
    <location>
        <position position="92"/>
    </location>
</feature>
<dbReference type="GeneID" id="25915620"/>
<evidence type="ECO:0000256" key="5">
    <source>
        <dbReference type="ARBA" id="ARBA00022737"/>
    </source>
</evidence>
<dbReference type="Pfam" id="PF08393">
    <property type="entry name" value="DHC_N2"/>
    <property type="match status" value="1"/>
</dbReference>